<comment type="caution">
    <text evidence="10">The sequence shown here is derived from an EMBL/GenBank/DDBJ whole genome shotgun (WGS) entry which is preliminary data.</text>
</comment>
<dbReference type="SUPFAM" id="SSF160527">
    <property type="entry name" value="V-type ATPase subunit E-like"/>
    <property type="match status" value="1"/>
</dbReference>
<protein>
    <recommendedName>
        <fullName evidence="3">Flagellar assembly protein FliH</fullName>
    </recommendedName>
</protein>
<dbReference type="PANTHER" id="PTHR34982:SF1">
    <property type="entry name" value="FLAGELLAR ASSEMBLY PROTEIN FLIH"/>
    <property type="match status" value="1"/>
</dbReference>
<accession>A0ABX0YFI1</accession>
<evidence type="ECO:0000256" key="3">
    <source>
        <dbReference type="ARBA" id="ARBA00016507"/>
    </source>
</evidence>
<evidence type="ECO:0000256" key="5">
    <source>
        <dbReference type="ARBA" id="ARBA00022795"/>
    </source>
</evidence>
<dbReference type="InterPro" id="IPR018035">
    <property type="entry name" value="Flagellar_FliH/T3SS_HrpE"/>
</dbReference>
<evidence type="ECO:0000256" key="4">
    <source>
        <dbReference type="ARBA" id="ARBA00022448"/>
    </source>
</evidence>
<comment type="function">
    <text evidence="1">Needed for flagellar regrowth and assembly.</text>
</comment>
<feature type="compositionally biased region" description="Acidic residues" evidence="8">
    <location>
        <begin position="36"/>
        <end position="50"/>
    </location>
</feature>
<evidence type="ECO:0000256" key="8">
    <source>
        <dbReference type="SAM" id="MobiDB-lite"/>
    </source>
</evidence>
<keyword evidence="4" id="KW-0813">Transport</keyword>
<dbReference type="NCBIfam" id="NF004269">
    <property type="entry name" value="PRK05687.1-5"/>
    <property type="match status" value="1"/>
</dbReference>
<name>A0ABX0YFI1_9PSED</name>
<keyword evidence="10" id="KW-0282">Flagellum</keyword>
<reference evidence="10 11" key="1">
    <citation type="submission" date="2020-03" db="EMBL/GenBank/DDBJ databases">
        <authorList>
            <person name="Wang L."/>
            <person name="He N."/>
            <person name="Li Y."/>
            <person name="Fang Y."/>
            <person name="Zhang F."/>
        </authorList>
    </citation>
    <scope>NUCLEOTIDE SEQUENCE [LARGE SCALE GENOMIC DNA]</scope>
    <source>
        <strain evidence="11">hsmgli-8</strain>
    </source>
</reference>
<keyword evidence="11" id="KW-1185">Reference proteome</keyword>
<sequence>MSQSNKEPASELIRARDLIGVDVWRLPSFDPHVPEPEPEPESLVESEEVPLEEVQPLTLEEVEAIRQEAYNEGFSAGERDGFHATQLKVRQEAEVALAARLATLETLMQSLMAPIAEQDTQIERSLVELVSHIAREVIQRELKLESTQIERVIQEALKLLPMGANNIRIFVNPQDFEQIKALRERHEEHWKILEDPALMPGGCRVESEHSRIDGTVETRITQALALLFDQLHEQGMHPAEADLHLTLETSDAT</sequence>
<feature type="domain" description="Flagellar assembly protein FliH/Type III secretion system HrpE" evidence="9">
    <location>
        <begin position="101"/>
        <end position="222"/>
    </location>
</feature>
<evidence type="ECO:0000256" key="2">
    <source>
        <dbReference type="ARBA" id="ARBA00006602"/>
    </source>
</evidence>
<organism evidence="10 11">
    <name type="scientific">Pseudomonas quercus</name>
    <dbReference type="NCBI Taxonomy" id="2722792"/>
    <lineage>
        <taxon>Bacteria</taxon>
        <taxon>Pseudomonadati</taxon>
        <taxon>Pseudomonadota</taxon>
        <taxon>Gammaproteobacteria</taxon>
        <taxon>Pseudomonadales</taxon>
        <taxon>Pseudomonadaceae</taxon>
        <taxon>Pseudomonas</taxon>
    </lineage>
</organism>
<dbReference type="InterPro" id="IPR051472">
    <property type="entry name" value="T3SS_Stator/FliH"/>
</dbReference>
<evidence type="ECO:0000256" key="6">
    <source>
        <dbReference type="ARBA" id="ARBA00022927"/>
    </source>
</evidence>
<dbReference type="PANTHER" id="PTHR34982">
    <property type="entry name" value="YOP PROTEINS TRANSLOCATION PROTEIN L"/>
    <property type="match status" value="1"/>
</dbReference>
<dbReference type="RefSeq" id="WP_168083528.1">
    <property type="nucleotide sequence ID" value="NZ_JAAVJI010000004.1"/>
</dbReference>
<evidence type="ECO:0000313" key="11">
    <source>
        <dbReference type="Proteomes" id="UP000746535"/>
    </source>
</evidence>
<evidence type="ECO:0000256" key="1">
    <source>
        <dbReference type="ARBA" id="ARBA00003041"/>
    </source>
</evidence>
<keyword evidence="6" id="KW-0653">Protein transport</keyword>
<evidence type="ECO:0000256" key="7">
    <source>
        <dbReference type="ARBA" id="ARBA00023225"/>
    </source>
</evidence>
<proteinExistence type="inferred from homology"/>
<evidence type="ECO:0000259" key="9">
    <source>
        <dbReference type="Pfam" id="PF02108"/>
    </source>
</evidence>
<comment type="similarity">
    <text evidence="2">Belongs to the FliH family.</text>
</comment>
<dbReference type="EMBL" id="JAAVJI010000004">
    <property type="protein sequence ID" value="NJP00956.1"/>
    <property type="molecule type" value="Genomic_DNA"/>
</dbReference>
<keyword evidence="10" id="KW-0966">Cell projection</keyword>
<keyword evidence="10" id="KW-0969">Cilium</keyword>
<dbReference type="Pfam" id="PF02108">
    <property type="entry name" value="FliH"/>
    <property type="match status" value="1"/>
</dbReference>
<dbReference type="Proteomes" id="UP000746535">
    <property type="component" value="Unassembled WGS sequence"/>
</dbReference>
<keyword evidence="5" id="KW-1005">Bacterial flagellum biogenesis</keyword>
<keyword evidence="7" id="KW-1006">Bacterial flagellum protein export</keyword>
<feature type="region of interest" description="Disordered" evidence="8">
    <location>
        <begin position="28"/>
        <end position="50"/>
    </location>
</feature>
<evidence type="ECO:0000313" key="10">
    <source>
        <dbReference type="EMBL" id="NJP00956.1"/>
    </source>
</evidence>
<gene>
    <name evidence="10" type="primary">fliH</name>
    <name evidence="10" type="ORF">HBH25_08775</name>
</gene>